<dbReference type="Proteomes" id="UP001159042">
    <property type="component" value="Unassembled WGS sequence"/>
</dbReference>
<evidence type="ECO:0000313" key="2">
    <source>
        <dbReference type="Proteomes" id="UP001159042"/>
    </source>
</evidence>
<protein>
    <submittedName>
        <fullName evidence="1">Uncharacterized protein</fullName>
    </submittedName>
</protein>
<gene>
    <name evidence="1" type="ORF">NQ315_009001</name>
</gene>
<accession>A0AAV8VG47</accession>
<proteinExistence type="predicted"/>
<reference evidence="1 2" key="1">
    <citation type="journal article" date="2023" name="Insect Mol. Biol.">
        <title>Genome sequencing provides insights into the evolution of gene families encoding plant cell wall-degrading enzymes in longhorned beetles.</title>
        <authorList>
            <person name="Shin N.R."/>
            <person name="Okamura Y."/>
            <person name="Kirsch R."/>
            <person name="Pauchet Y."/>
        </authorList>
    </citation>
    <scope>NUCLEOTIDE SEQUENCE [LARGE SCALE GENOMIC DNA]</scope>
    <source>
        <strain evidence="1">EAD_L_NR</strain>
    </source>
</reference>
<sequence>MVLKFDYICMNGGKTKTVKKRTESSLIPISIIYALRYVFDGPPCIDSDRKIEVTVGMNVTAAPMDTTSTSTLYGTVSLSVMKLIIAQVRSRGEKTGGGRDSRWKFFLGLTPPVLAALEQNYKPIQEQSSPVFQTQQLHPNFPFSTDSFADAISDFERTLQRSKNKLSNNLPDVTAVSDSIRRVPSVSSMSSTSGSSMTVLHSVQDGNNRNEFDAANIESCFLSPIALQNIREQMALSLERTRQLEEQVKLLPELKPPRSKHFALGIKFHCVTSNMDFANVISPEQQSRQLSHEKTFKGFKRSQDFIAVNLPPTWDLNEFL</sequence>
<keyword evidence="2" id="KW-1185">Reference proteome</keyword>
<name>A0AAV8VG47_9CUCU</name>
<organism evidence="1 2">
    <name type="scientific">Exocentrus adspersus</name>
    <dbReference type="NCBI Taxonomy" id="1586481"/>
    <lineage>
        <taxon>Eukaryota</taxon>
        <taxon>Metazoa</taxon>
        <taxon>Ecdysozoa</taxon>
        <taxon>Arthropoda</taxon>
        <taxon>Hexapoda</taxon>
        <taxon>Insecta</taxon>
        <taxon>Pterygota</taxon>
        <taxon>Neoptera</taxon>
        <taxon>Endopterygota</taxon>
        <taxon>Coleoptera</taxon>
        <taxon>Polyphaga</taxon>
        <taxon>Cucujiformia</taxon>
        <taxon>Chrysomeloidea</taxon>
        <taxon>Cerambycidae</taxon>
        <taxon>Lamiinae</taxon>
        <taxon>Acanthocinini</taxon>
        <taxon>Exocentrus</taxon>
    </lineage>
</organism>
<dbReference type="EMBL" id="JANEYG010000100">
    <property type="protein sequence ID" value="KAJ8913164.1"/>
    <property type="molecule type" value="Genomic_DNA"/>
</dbReference>
<dbReference type="AlphaFoldDB" id="A0AAV8VG47"/>
<evidence type="ECO:0000313" key="1">
    <source>
        <dbReference type="EMBL" id="KAJ8913164.1"/>
    </source>
</evidence>
<comment type="caution">
    <text evidence="1">The sequence shown here is derived from an EMBL/GenBank/DDBJ whole genome shotgun (WGS) entry which is preliminary data.</text>
</comment>